<name>A0A9D4PSQ9_RHISA</name>
<dbReference type="AlphaFoldDB" id="A0A9D4PSQ9"/>
<gene>
    <name evidence="1" type="ORF">HPB52_022026</name>
</gene>
<accession>A0A9D4PSQ9</accession>
<reference evidence="1" key="1">
    <citation type="journal article" date="2020" name="Cell">
        <title>Large-Scale Comparative Analyses of Tick Genomes Elucidate Their Genetic Diversity and Vector Capacities.</title>
        <authorList>
            <consortium name="Tick Genome and Microbiome Consortium (TIGMIC)"/>
            <person name="Jia N."/>
            <person name="Wang J."/>
            <person name="Shi W."/>
            <person name="Du L."/>
            <person name="Sun Y."/>
            <person name="Zhan W."/>
            <person name="Jiang J.F."/>
            <person name="Wang Q."/>
            <person name="Zhang B."/>
            <person name="Ji P."/>
            <person name="Bell-Sakyi L."/>
            <person name="Cui X.M."/>
            <person name="Yuan T.T."/>
            <person name="Jiang B.G."/>
            <person name="Yang W.F."/>
            <person name="Lam T.T."/>
            <person name="Chang Q.C."/>
            <person name="Ding S.J."/>
            <person name="Wang X.J."/>
            <person name="Zhu J.G."/>
            <person name="Ruan X.D."/>
            <person name="Zhao L."/>
            <person name="Wei J.T."/>
            <person name="Ye R.Z."/>
            <person name="Que T.C."/>
            <person name="Du C.H."/>
            <person name="Zhou Y.H."/>
            <person name="Cheng J.X."/>
            <person name="Dai P.F."/>
            <person name="Guo W.B."/>
            <person name="Han X.H."/>
            <person name="Huang E.J."/>
            <person name="Li L.F."/>
            <person name="Wei W."/>
            <person name="Gao Y.C."/>
            <person name="Liu J.Z."/>
            <person name="Shao H.Z."/>
            <person name="Wang X."/>
            <person name="Wang C.C."/>
            <person name="Yang T.C."/>
            <person name="Huo Q.B."/>
            <person name="Li W."/>
            <person name="Chen H.Y."/>
            <person name="Chen S.E."/>
            <person name="Zhou L.G."/>
            <person name="Ni X.B."/>
            <person name="Tian J.H."/>
            <person name="Sheng Y."/>
            <person name="Liu T."/>
            <person name="Pan Y.S."/>
            <person name="Xia L.Y."/>
            <person name="Li J."/>
            <person name="Zhao F."/>
            <person name="Cao W.C."/>
        </authorList>
    </citation>
    <scope>NUCLEOTIDE SEQUENCE</scope>
    <source>
        <strain evidence="1">Rsan-2018</strain>
    </source>
</reference>
<evidence type="ECO:0000313" key="2">
    <source>
        <dbReference type="Proteomes" id="UP000821837"/>
    </source>
</evidence>
<sequence length="136" mass="15524">MDAAAVALLDLHCNNVSPPLLHRRPRRVSATAAVRLSIGRIFRAVLRDAVPAIAVASKDTSASCAAQREPRWRFGTVMQMNFHWDKDYLFFCGKHASSSGPYFDFPYYDDPCSVRLPMLLMYLLLPCYLEMRILWL</sequence>
<organism evidence="1 2">
    <name type="scientific">Rhipicephalus sanguineus</name>
    <name type="common">Brown dog tick</name>
    <name type="synonym">Ixodes sanguineus</name>
    <dbReference type="NCBI Taxonomy" id="34632"/>
    <lineage>
        <taxon>Eukaryota</taxon>
        <taxon>Metazoa</taxon>
        <taxon>Ecdysozoa</taxon>
        <taxon>Arthropoda</taxon>
        <taxon>Chelicerata</taxon>
        <taxon>Arachnida</taxon>
        <taxon>Acari</taxon>
        <taxon>Parasitiformes</taxon>
        <taxon>Ixodida</taxon>
        <taxon>Ixodoidea</taxon>
        <taxon>Ixodidae</taxon>
        <taxon>Rhipicephalinae</taxon>
        <taxon>Rhipicephalus</taxon>
        <taxon>Rhipicephalus</taxon>
    </lineage>
</organism>
<evidence type="ECO:0000313" key="1">
    <source>
        <dbReference type="EMBL" id="KAH7952352.1"/>
    </source>
</evidence>
<comment type="caution">
    <text evidence="1">The sequence shown here is derived from an EMBL/GenBank/DDBJ whole genome shotgun (WGS) entry which is preliminary data.</text>
</comment>
<protein>
    <submittedName>
        <fullName evidence="1">Uncharacterized protein</fullName>
    </submittedName>
</protein>
<proteinExistence type="predicted"/>
<dbReference type="Proteomes" id="UP000821837">
    <property type="component" value="Chromosome 5"/>
</dbReference>
<dbReference type="EMBL" id="JABSTV010001251">
    <property type="protein sequence ID" value="KAH7952352.1"/>
    <property type="molecule type" value="Genomic_DNA"/>
</dbReference>
<keyword evidence="2" id="KW-1185">Reference proteome</keyword>
<reference evidence="1" key="2">
    <citation type="submission" date="2021-09" db="EMBL/GenBank/DDBJ databases">
        <authorList>
            <person name="Jia N."/>
            <person name="Wang J."/>
            <person name="Shi W."/>
            <person name="Du L."/>
            <person name="Sun Y."/>
            <person name="Zhan W."/>
            <person name="Jiang J."/>
            <person name="Wang Q."/>
            <person name="Zhang B."/>
            <person name="Ji P."/>
            <person name="Sakyi L.B."/>
            <person name="Cui X."/>
            <person name="Yuan T."/>
            <person name="Jiang B."/>
            <person name="Yang W."/>
            <person name="Lam T.T.-Y."/>
            <person name="Chang Q."/>
            <person name="Ding S."/>
            <person name="Wang X."/>
            <person name="Zhu J."/>
            <person name="Ruan X."/>
            <person name="Zhao L."/>
            <person name="Wei J."/>
            <person name="Que T."/>
            <person name="Du C."/>
            <person name="Cheng J."/>
            <person name="Dai P."/>
            <person name="Han X."/>
            <person name="Huang E."/>
            <person name="Gao Y."/>
            <person name="Liu J."/>
            <person name="Shao H."/>
            <person name="Ye R."/>
            <person name="Li L."/>
            <person name="Wei W."/>
            <person name="Wang X."/>
            <person name="Wang C."/>
            <person name="Huo Q."/>
            <person name="Li W."/>
            <person name="Guo W."/>
            <person name="Chen H."/>
            <person name="Chen S."/>
            <person name="Zhou L."/>
            <person name="Zhou L."/>
            <person name="Ni X."/>
            <person name="Tian J."/>
            <person name="Zhou Y."/>
            <person name="Sheng Y."/>
            <person name="Liu T."/>
            <person name="Pan Y."/>
            <person name="Xia L."/>
            <person name="Li J."/>
            <person name="Zhao F."/>
            <person name="Cao W."/>
        </authorList>
    </citation>
    <scope>NUCLEOTIDE SEQUENCE</scope>
    <source>
        <strain evidence="1">Rsan-2018</strain>
        <tissue evidence="1">Larvae</tissue>
    </source>
</reference>